<gene>
    <name evidence="2" type="ORF">HK100_005687</name>
</gene>
<evidence type="ECO:0000313" key="3">
    <source>
        <dbReference type="Proteomes" id="UP001211907"/>
    </source>
</evidence>
<evidence type="ECO:0000313" key="2">
    <source>
        <dbReference type="EMBL" id="KAJ3095939.1"/>
    </source>
</evidence>
<accession>A0AAD5SRA5</accession>
<organism evidence="2 3">
    <name type="scientific">Physocladia obscura</name>
    <dbReference type="NCBI Taxonomy" id="109957"/>
    <lineage>
        <taxon>Eukaryota</taxon>
        <taxon>Fungi</taxon>
        <taxon>Fungi incertae sedis</taxon>
        <taxon>Chytridiomycota</taxon>
        <taxon>Chytridiomycota incertae sedis</taxon>
        <taxon>Chytridiomycetes</taxon>
        <taxon>Chytridiales</taxon>
        <taxon>Chytriomycetaceae</taxon>
        <taxon>Physocladia</taxon>
    </lineage>
</organism>
<sequence length="403" mass="44353">MSSGHLNEICSPSAGTEIVSPAETATSTITTEEAFANLISAIKQLLPKVSPHLETSGTAATIKTQESNTNAKTSNHALFLAPTSDDTLALALASLCNALYRIVEITNNPTSQQSSDSAASTDIQALSQHTREIALIQSNKFVENTSKEQHALWTEIDKLMTLVNAICITRSQQEEFSKPPLPNIAIQHASLDDLATVRAAIDRVMQTTPKLFNQTVTLSSRQERVLDEAALISLIERLFTGRKEFAAQRASPDAYGHLSRLVDQIVRASTRSMDDQRVVASQAHQERMEGAKLMNAVERQERARFKNQDWVSKETQLINDLSQLQANLMNASKSLSNQRVELSDAKEKELFLGRVLGKMSKSSNSSFNSQTAISTTKVKKEQDLDIIMDKITKSAVRLSDQRA</sequence>
<protein>
    <submittedName>
        <fullName evidence="2">Uncharacterized protein</fullName>
    </submittedName>
</protein>
<feature type="coiled-coil region" evidence="1">
    <location>
        <begin position="321"/>
        <end position="348"/>
    </location>
</feature>
<dbReference type="EMBL" id="JADGJH010002648">
    <property type="protein sequence ID" value="KAJ3095939.1"/>
    <property type="molecule type" value="Genomic_DNA"/>
</dbReference>
<name>A0AAD5SRA5_9FUNG</name>
<dbReference type="Proteomes" id="UP001211907">
    <property type="component" value="Unassembled WGS sequence"/>
</dbReference>
<keyword evidence="1" id="KW-0175">Coiled coil</keyword>
<comment type="caution">
    <text evidence="2">The sequence shown here is derived from an EMBL/GenBank/DDBJ whole genome shotgun (WGS) entry which is preliminary data.</text>
</comment>
<reference evidence="2" key="1">
    <citation type="submission" date="2020-05" db="EMBL/GenBank/DDBJ databases">
        <title>Phylogenomic resolution of chytrid fungi.</title>
        <authorList>
            <person name="Stajich J.E."/>
            <person name="Amses K."/>
            <person name="Simmons R."/>
            <person name="Seto K."/>
            <person name="Myers J."/>
            <person name="Bonds A."/>
            <person name="Quandt C.A."/>
            <person name="Barry K."/>
            <person name="Liu P."/>
            <person name="Grigoriev I."/>
            <person name="Longcore J.E."/>
            <person name="James T.Y."/>
        </authorList>
    </citation>
    <scope>NUCLEOTIDE SEQUENCE</scope>
    <source>
        <strain evidence="2">JEL0513</strain>
    </source>
</reference>
<evidence type="ECO:0000256" key="1">
    <source>
        <dbReference type="SAM" id="Coils"/>
    </source>
</evidence>
<dbReference type="AlphaFoldDB" id="A0AAD5SRA5"/>
<proteinExistence type="predicted"/>
<keyword evidence="3" id="KW-1185">Reference proteome</keyword>